<keyword evidence="4" id="KW-0408">Iron</keyword>
<evidence type="ECO:0000256" key="2">
    <source>
        <dbReference type="ARBA" id="ARBA00022723"/>
    </source>
</evidence>
<keyword evidence="1" id="KW-0001">2Fe-2S</keyword>
<dbReference type="PANTHER" id="PTHR44379:SF2">
    <property type="entry name" value="BLR6218 PROTEIN"/>
    <property type="match status" value="1"/>
</dbReference>
<dbReference type="InterPro" id="IPR001041">
    <property type="entry name" value="2Fe-2S_ferredoxin-type"/>
</dbReference>
<gene>
    <name evidence="7" type="ORF">CYJ10_09415</name>
</gene>
<dbReference type="InterPro" id="IPR051452">
    <property type="entry name" value="Diverse_Oxidoreductases"/>
</dbReference>
<feature type="domain" description="2Fe-2S ferredoxin-type" evidence="6">
    <location>
        <begin position="1"/>
        <end position="76"/>
    </location>
</feature>
<dbReference type="InterPro" id="IPR012675">
    <property type="entry name" value="Beta-grasp_dom_sf"/>
</dbReference>
<keyword evidence="2" id="KW-0479">Metal-binding</keyword>
<dbReference type="CDD" id="cd00207">
    <property type="entry name" value="fer2"/>
    <property type="match status" value="1"/>
</dbReference>
<evidence type="ECO:0000313" key="8">
    <source>
        <dbReference type="Proteomes" id="UP000234341"/>
    </source>
</evidence>
<dbReference type="InterPro" id="IPR036884">
    <property type="entry name" value="2Fe-2S-bd_dom_sf"/>
</dbReference>
<keyword evidence="3" id="KW-0560">Oxidoreductase</keyword>
<name>A0A2N5CEK9_9BURK</name>
<dbReference type="GO" id="GO:0046872">
    <property type="term" value="F:metal ion binding"/>
    <property type="evidence" value="ECO:0007669"/>
    <property type="project" value="UniProtKB-KW"/>
</dbReference>
<dbReference type="InterPro" id="IPR036010">
    <property type="entry name" value="2Fe-2S_ferredoxin-like_sf"/>
</dbReference>
<proteinExistence type="predicted"/>
<dbReference type="AlphaFoldDB" id="A0A2N5CEK9"/>
<keyword evidence="5" id="KW-0411">Iron-sulfur</keyword>
<organism evidence="7 8">
    <name type="scientific">Cupriavidus pauculus</name>
    <dbReference type="NCBI Taxonomy" id="82633"/>
    <lineage>
        <taxon>Bacteria</taxon>
        <taxon>Pseudomonadati</taxon>
        <taxon>Pseudomonadota</taxon>
        <taxon>Betaproteobacteria</taxon>
        <taxon>Burkholderiales</taxon>
        <taxon>Burkholderiaceae</taxon>
        <taxon>Cupriavidus</taxon>
    </lineage>
</organism>
<dbReference type="GO" id="GO:0016491">
    <property type="term" value="F:oxidoreductase activity"/>
    <property type="evidence" value="ECO:0007669"/>
    <property type="project" value="UniProtKB-KW"/>
</dbReference>
<dbReference type="EMBL" id="PJRP01000003">
    <property type="protein sequence ID" value="PLQ00673.1"/>
    <property type="molecule type" value="Genomic_DNA"/>
</dbReference>
<evidence type="ECO:0000256" key="3">
    <source>
        <dbReference type="ARBA" id="ARBA00023002"/>
    </source>
</evidence>
<dbReference type="SUPFAM" id="SSF54292">
    <property type="entry name" value="2Fe-2S ferredoxin-like"/>
    <property type="match status" value="1"/>
</dbReference>
<reference evidence="7 8" key="1">
    <citation type="submission" date="2017-12" db="EMBL/GenBank/DDBJ databases">
        <title>Genome sequence of the active heterotrophic nitrifier-denitrifier, Cupriavidus pauculus UM1.</title>
        <authorList>
            <person name="Putonti C."/>
            <person name="Castignetti D."/>
        </authorList>
    </citation>
    <scope>NUCLEOTIDE SEQUENCE [LARGE SCALE GENOMIC DNA]</scope>
    <source>
        <strain evidence="7 8">UM1</strain>
    </source>
</reference>
<dbReference type="RefSeq" id="WP_101681239.1">
    <property type="nucleotide sequence ID" value="NZ_PJRP01000003.1"/>
</dbReference>
<evidence type="ECO:0000259" key="6">
    <source>
        <dbReference type="PROSITE" id="PS51085"/>
    </source>
</evidence>
<dbReference type="Pfam" id="PF00111">
    <property type="entry name" value="Fer2"/>
    <property type="match status" value="1"/>
</dbReference>
<dbReference type="PROSITE" id="PS00197">
    <property type="entry name" value="2FE2S_FER_1"/>
    <property type="match status" value="1"/>
</dbReference>
<dbReference type="GO" id="GO:0051537">
    <property type="term" value="F:2 iron, 2 sulfur cluster binding"/>
    <property type="evidence" value="ECO:0007669"/>
    <property type="project" value="UniProtKB-KW"/>
</dbReference>
<dbReference type="PANTHER" id="PTHR44379">
    <property type="entry name" value="OXIDOREDUCTASE WITH IRON-SULFUR SUBUNIT"/>
    <property type="match status" value="1"/>
</dbReference>
<comment type="caution">
    <text evidence="7">The sequence shown here is derived from an EMBL/GenBank/DDBJ whole genome shotgun (WGS) entry which is preliminary data.</text>
</comment>
<protein>
    <submittedName>
        <fullName evidence="7">Isoquinoline 1-oxidoreductase</fullName>
    </submittedName>
</protein>
<dbReference type="InterPro" id="IPR002888">
    <property type="entry name" value="2Fe-2S-bd"/>
</dbReference>
<dbReference type="Gene3D" id="1.10.150.120">
    <property type="entry name" value="[2Fe-2S]-binding domain"/>
    <property type="match status" value="1"/>
</dbReference>
<dbReference type="Proteomes" id="UP000234341">
    <property type="component" value="Unassembled WGS sequence"/>
</dbReference>
<dbReference type="InterPro" id="IPR006058">
    <property type="entry name" value="2Fe2S_fd_BS"/>
</dbReference>
<evidence type="ECO:0000313" key="7">
    <source>
        <dbReference type="EMBL" id="PLQ00673.1"/>
    </source>
</evidence>
<sequence length="153" mass="16372">MVSVRLNGKTVDLKSAADTPLLWALRCEQRLTGTKFGCGIGVCGACTVLLDNRATPACQLLLKDLRGARITTIEGLQGPVAQALRAAWIEFDVVQCGYCQSAQLIAAAALLARCAVPTDLQIDMAMRDIACRCGTFPRIRKAIHKAAAVCRRG</sequence>
<evidence type="ECO:0000256" key="4">
    <source>
        <dbReference type="ARBA" id="ARBA00023004"/>
    </source>
</evidence>
<dbReference type="PROSITE" id="PS51085">
    <property type="entry name" value="2FE2S_FER_2"/>
    <property type="match status" value="1"/>
</dbReference>
<dbReference type="Gene3D" id="3.10.20.30">
    <property type="match status" value="1"/>
</dbReference>
<dbReference type="SUPFAM" id="SSF47741">
    <property type="entry name" value="CO dehydrogenase ISP C-domain like"/>
    <property type="match status" value="1"/>
</dbReference>
<dbReference type="Pfam" id="PF01799">
    <property type="entry name" value="Fer2_2"/>
    <property type="match status" value="1"/>
</dbReference>
<accession>A0A2N5CEK9</accession>
<evidence type="ECO:0000256" key="5">
    <source>
        <dbReference type="ARBA" id="ARBA00023014"/>
    </source>
</evidence>
<dbReference type="OrthoDB" id="9179439at2"/>
<evidence type="ECO:0000256" key="1">
    <source>
        <dbReference type="ARBA" id="ARBA00022714"/>
    </source>
</evidence>